<keyword evidence="1" id="KW-0472">Membrane</keyword>
<comment type="caution">
    <text evidence="2">The sequence shown here is derived from an EMBL/GenBank/DDBJ whole genome shotgun (WGS) entry which is preliminary data.</text>
</comment>
<feature type="transmembrane region" description="Helical" evidence="1">
    <location>
        <begin position="48"/>
        <end position="66"/>
    </location>
</feature>
<dbReference type="EMBL" id="QPKV01000002">
    <property type="protein sequence ID" value="RDC57745.1"/>
    <property type="molecule type" value="Genomic_DNA"/>
</dbReference>
<accession>A0A369Q2R9</accession>
<feature type="transmembrane region" description="Helical" evidence="1">
    <location>
        <begin position="7"/>
        <end position="25"/>
    </location>
</feature>
<keyword evidence="1" id="KW-0812">Transmembrane</keyword>
<name>A0A369Q2R9_9SPHI</name>
<keyword evidence="1" id="KW-1133">Transmembrane helix</keyword>
<organism evidence="2 3">
    <name type="scientific">Pedobacter chinensis</name>
    <dbReference type="NCBI Taxonomy" id="2282421"/>
    <lineage>
        <taxon>Bacteria</taxon>
        <taxon>Pseudomonadati</taxon>
        <taxon>Bacteroidota</taxon>
        <taxon>Sphingobacteriia</taxon>
        <taxon>Sphingobacteriales</taxon>
        <taxon>Sphingobacteriaceae</taxon>
        <taxon>Pedobacter</taxon>
    </lineage>
</organism>
<dbReference type="AlphaFoldDB" id="A0A369Q2R9"/>
<dbReference type="RefSeq" id="WP_115401168.1">
    <property type="nucleotide sequence ID" value="NZ_QPKV01000002.1"/>
</dbReference>
<protein>
    <recommendedName>
        <fullName evidence="4">DUF3185 family protein</fullName>
    </recommendedName>
</protein>
<dbReference type="OrthoDB" id="1375121at2"/>
<gene>
    <name evidence="2" type="ORF">DU508_01950</name>
</gene>
<evidence type="ECO:0000313" key="3">
    <source>
        <dbReference type="Proteomes" id="UP000253961"/>
    </source>
</evidence>
<reference evidence="2 3" key="1">
    <citation type="submission" date="2018-07" db="EMBL/GenBank/DDBJ databases">
        <title>Pedobacter sp. nov., isolated from soil.</title>
        <authorList>
            <person name="Zhou L.Y."/>
            <person name="Du Z.J."/>
        </authorList>
    </citation>
    <scope>NUCLEOTIDE SEQUENCE [LARGE SCALE GENOMIC DNA]</scope>
    <source>
        <strain evidence="2 3">JDX94</strain>
    </source>
</reference>
<evidence type="ECO:0000313" key="2">
    <source>
        <dbReference type="EMBL" id="RDC57745.1"/>
    </source>
</evidence>
<evidence type="ECO:0008006" key="4">
    <source>
        <dbReference type="Google" id="ProtNLM"/>
    </source>
</evidence>
<keyword evidence="3" id="KW-1185">Reference proteome</keyword>
<dbReference type="Proteomes" id="UP000253961">
    <property type="component" value="Unassembled WGS sequence"/>
</dbReference>
<sequence>MNKSVGLVLIVIGIIMLVWTGFSYTKKEKVVDAGPIQISADKEKSVNWSPYVGGIILVAGVFIFVASKKKNS</sequence>
<evidence type="ECO:0000256" key="1">
    <source>
        <dbReference type="SAM" id="Phobius"/>
    </source>
</evidence>
<proteinExistence type="predicted"/>